<evidence type="ECO:0000313" key="2">
    <source>
        <dbReference type="EMBL" id="KAK4737275.1"/>
    </source>
</evidence>
<sequence length="471" mass="53453">MAKCEGEHLNLMSNDDVPIAHFVPKQVRSRLLKRSENQWVLSWMNVTMMVTRSIKRCLEEGFNMMISKKPRCSKGKSSCHVTPIDIPDNFPEVGIPKKGQKKRSSPRLKKQVKGSTSKLRSKRKRMLHDNIGKIGVRNRVAGGIDNSRDKGSQEIVGEGDFNANIEDNLDSRTKRMLNFTQRSVIRGRVTTGFGGAEMGELLSILHAQGWTDLFLQGNTRRKMGKDETRYRSWPSLDGLHSALDIVSKFVNNPTLEDYTRVDKGAMHPLHKLLFDVVHKIILPRKQKRTEANYLDLTLMELLLSRHPINLRRLMLCHIHCIGVENKKRHSLGYGFSLGEIFEYFKIPVKEKQVQTVKDVLGIINQVVVPTPRRGDNASMQRLRAQLDLKDDEIAALRVSHYAAVDQLHVSYRLEHASLVQENSRLKDDLVKEEAALETEKSTNLANLKGIFDIFKTTPPVASPVVANSQLS</sequence>
<evidence type="ECO:0000256" key="1">
    <source>
        <dbReference type="SAM" id="MobiDB-lite"/>
    </source>
</evidence>
<accession>A0AAV9MGZ1</accession>
<evidence type="ECO:0000313" key="3">
    <source>
        <dbReference type="Proteomes" id="UP001311915"/>
    </source>
</evidence>
<reference evidence="2 3" key="1">
    <citation type="submission" date="2023-10" db="EMBL/GenBank/DDBJ databases">
        <title>Genome-Wide Identification Analysis in wild type Solanum Pinnatisectum Reveals Some Genes Defensing Phytophthora Infestans.</title>
        <authorList>
            <person name="Sun C."/>
        </authorList>
    </citation>
    <scope>NUCLEOTIDE SEQUENCE [LARGE SCALE GENOMIC DNA]</scope>
    <source>
        <strain evidence="2">LQN</strain>
        <tissue evidence="2">Leaf</tissue>
    </source>
</reference>
<dbReference type="AlphaFoldDB" id="A0AAV9MGZ1"/>
<keyword evidence="3" id="KW-1185">Reference proteome</keyword>
<protein>
    <submittedName>
        <fullName evidence="2">Uncharacterized protein</fullName>
    </submittedName>
</protein>
<gene>
    <name evidence="2" type="ORF">R3W88_000972</name>
</gene>
<dbReference type="EMBL" id="JAWPEI010000001">
    <property type="protein sequence ID" value="KAK4737275.1"/>
    <property type="molecule type" value="Genomic_DNA"/>
</dbReference>
<comment type="caution">
    <text evidence="2">The sequence shown here is derived from an EMBL/GenBank/DDBJ whole genome shotgun (WGS) entry which is preliminary data.</text>
</comment>
<name>A0AAV9MGZ1_9SOLN</name>
<proteinExistence type="predicted"/>
<dbReference type="Proteomes" id="UP001311915">
    <property type="component" value="Unassembled WGS sequence"/>
</dbReference>
<feature type="compositionally biased region" description="Basic residues" evidence="1">
    <location>
        <begin position="98"/>
        <end position="112"/>
    </location>
</feature>
<feature type="region of interest" description="Disordered" evidence="1">
    <location>
        <begin position="90"/>
        <end position="123"/>
    </location>
</feature>
<organism evidence="2 3">
    <name type="scientific">Solanum pinnatisectum</name>
    <name type="common">tansyleaf nightshade</name>
    <dbReference type="NCBI Taxonomy" id="50273"/>
    <lineage>
        <taxon>Eukaryota</taxon>
        <taxon>Viridiplantae</taxon>
        <taxon>Streptophyta</taxon>
        <taxon>Embryophyta</taxon>
        <taxon>Tracheophyta</taxon>
        <taxon>Spermatophyta</taxon>
        <taxon>Magnoliopsida</taxon>
        <taxon>eudicotyledons</taxon>
        <taxon>Gunneridae</taxon>
        <taxon>Pentapetalae</taxon>
        <taxon>asterids</taxon>
        <taxon>lamiids</taxon>
        <taxon>Solanales</taxon>
        <taxon>Solanaceae</taxon>
        <taxon>Solanoideae</taxon>
        <taxon>Solaneae</taxon>
        <taxon>Solanum</taxon>
    </lineage>
</organism>